<feature type="compositionally biased region" description="Basic and acidic residues" evidence="1">
    <location>
        <begin position="29"/>
        <end position="51"/>
    </location>
</feature>
<evidence type="ECO:0000313" key="2">
    <source>
        <dbReference type="EMBL" id="KAH9383952.1"/>
    </source>
</evidence>
<accession>A0A9J6HAS0</accession>
<dbReference type="EMBL" id="JABSTR010001327">
    <property type="protein sequence ID" value="KAH9383952.1"/>
    <property type="molecule type" value="Genomic_DNA"/>
</dbReference>
<feature type="compositionally biased region" description="Low complexity" evidence="1">
    <location>
        <begin position="71"/>
        <end position="81"/>
    </location>
</feature>
<proteinExistence type="predicted"/>
<name>A0A9J6HAS0_HAELO</name>
<gene>
    <name evidence="2" type="ORF">HPB48_025887</name>
</gene>
<reference evidence="2 3" key="1">
    <citation type="journal article" date="2020" name="Cell">
        <title>Large-Scale Comparative Analyses of Tick Genomes Elucidate Their Genetic Diversity and Vector Capacities.</title>
        <authorList>
            <consortium name="Tick Genome and Microbiome Consortium (TIGMIC)"/>
            <person name="Jia N."/>
            <person name="Wang J."/>
            <person name="Shi W."/>
            <person name="Du L."/>
            <person name="Sun Y."/>
            <person name="Zhan W."/>
            <person name="Jiang J.F."/>
            <person name="Wang Q."/>
            <person name="Zhang B."/>
            <person name="Ji P."/>
            <person name="Bell-Sakyi L."/>
            <person name="Cui X.M."/>
            <person name="Yuan T.T."/>
            <person name="Jiang B.G."/>
            <person name="Yang W.F."/>
            <person name="Lam T.T."/>
            <person name="Chang Q.C."/>
            <person name="Ding S.J."/>
            <person name="Wang X.J."/>
            <person name="Zhu J.G."/>
            <person name="Ruan X.D."/>
            <person name="Zhao L."/>
            <person name="Wei J.T."/>
            <person name="Ye R.Z."/>
            <person name="Que T.C."/>
            <person name="Du C.H."/>
            <person name="Zhou Y.H."/>
            <person name="Cheng J.X."/>
            <person name="Dai P.F."/>
            <person name="Guo W.B."/>
            <person name="Han X.H."/>
            <person name="Huang E.J."/>
            <person name="Li L.F."/>
            <person name="Wei W."/>
            <person name="Gao Y.C."/>
            <person name="Liu J.Z."/>
            <person name="Shao H.Z."/>
            <person name="Wang X."/>
            <person name="Wang C.C."/>
            <person name="Yang T.C."/>
            <person name="Huo Q.B."/>
            <person name="Li W."/>
            <person name="Chen H.Y."/>
            <person name="Chen S.E."/>
            <person name="Zhou L.G."/>
            <person name="Ni X.B."/>
            <person name="Tian J.H."/>
            <person name="Sheng Y."/>
            <person name="Liu T."/>
            <person name="Pan Y.S."/>
            <person name="Xia L.Y."/>
            <person name="Li J."/>
            <person name="Zhao F."/>
            <person name="Cao W.C."/>
        </authorList>
    </citation>
    <scope>NUCLEOTIDE SEQUENCE [LARGE SCALE GENOMIC DNA]</scope>
    <source>
        <strain evidence="2">HaeL-2018</strain>
    </source>
</reference>
<dbReference type="VEuPathDB" id="VectorBase:HLOH_053173"/>
<dbReference type="Proteomes" id="UP000821853">
    <property type="component" value="Unassembled WGS sequence"/>
</dbReference>
<feature type="compositionally biased region" description="Polar residues" evidence="1">
    <location>
        <begin position="53"/>
        <end position="62"/>
    </location>
</feature>
<evidence type="ECO:0000256" key="1">
    <source>
        <dbReference type="SAM" id="MobiDB-lite"/>
    </source>
</evidence>
<feature type="region of interest" description="Disordered" evidence="1">
    <location>
        <begin position="1"/>
        <end position="81"/>
    </location>
</feature>
<feature type="compositionally biased region" description="Basic and acidic residues" evidence="1">
    <location>
        <begin position="1"/>
        <end position="13"/>
    </location>
</feature>
<dbReference type="AlphaFoldDB" id="A0A9J6HAS0"/>
<organism evidence="2 3">
    <name type="scientific">Haemaphysalis longicornis</name>
    <name type="common">Bush tick</name>
    <dbReference type="NCBI Taxonomy" id="44386"/>
    <lineage>
        <taxon>Eukaryota</taxon>
        <taxon>Metazoa</taxon>
        <taxon>Ecdysozoa</taxon>
        <taxon>Arthropoda</taxon>
        <taxon>Chelicerata</taxon>
        <taxon>Arachnida</taxon>
        <taxon>Acari</taxon>
        <taxon>Parasitiformes</taxon>
        <taxon>Ixodida</taxon>
        <taxon>Ixodoidea</taxon>
        <taxon>Ixodidae</taxon>
        <taxon>Haemaphysalinae</taxon>
        <taxon>Haemaphysalis</taxon>
    </lineage>
</organism>
<sequence>MDKIAKLASEHTATRVVAQQTASVAATDPTEKQRKMPRRETPLARIVREGASKTAQEASGSQEAMDAETTPASEAGKAAAPAPEVQNPSWCKVIEEKLEAILAAVNRAVLCMSALFGSSRPPGGALGECLWRLTASAHQLQLWAASGLGGCQLIQGAYEVAKGAKLLVQAYPPPC</sequence>
<comment type="caution">
    <text evidence="2">The sequence shown here is derived from an EMBL/GenBank/DDBJ whole genome shotgun (WGS) entry which is preliminary data.</text>
</comment>
<protein>
    <submittedName>
        <fullName evidence="2">Uncharacterized protein</fullName>
    </submittedName>
</protein>
<keyword evidence="3" id="KW-1185">Reference proteome</keyword>
<feature type="compositionally biased region" description="Low complexity" evidence="1">
    <location>
        <begin position="14"/>
        <end position="27"/>
    </location>
</feature>
<dbReference type="OrthoDB" id="5588096at2759"/>
<evidence type="ECO:0000313" key="3">
    <source>
        <dbReference type="Proteomes" id="UP000821853"/>
    </source>
</evidence>